<dbReference type="AlphaFoldDB" id="A0A7G9Y6F5"/>
<name>A0A7G9Y6F5_9EURY</name>
<proteinExistence type="predicted"/>
<dbReference type="InterPro" id="IPR004360">
    <property type="entry name" value="Glyas_Fos-R_dOase_dom"/>
</dbReference>
<feature type="domain" description="VOC" evidence="1">
    <location>
        <begin position="31"/>
        <end position="154"/>
    </location>
</feature>
<dbReference type="SUPFAM" id="SSF54593">
    <property type="entry name" value="Glyoxalase/Bleomycin resistance protein/Dihydroxybiphenyl dioxygenase"/>
    <property type="match status" value="1"/>
</dbReference>
<evidence type="ECO:0000313" key="2">
    <source>
        <dbReference type="EMBL" id="QNO43589.1"/>
    </source>
</evidence>
<dbReference type="InterPro" id="IPR029068">
    <property type="entry name" value="Glyas_Bleomycin-R_OHBP_Dase"/>
</dbReference>
<organism evidence="2">
    <name type="scientific">Candidatus Methanogaster sp. ANME-2c ERB4</name>
    <dbReference type="NCBI Taxonomy" id="2759911"/>
    <lineage>
        <taxon>Archaea</taxon>
        <taxon>Methanobacteriati</taxon>
        <taxon>Methanobacteriota</taxon>
        <taxon>Stenosarchaea group</taxon>
        <taxon>Methanomicrobia</taxon>
        <taxon>Methanosarcinales</taxon>
        <taxon>ANME-2 cluster</taxon>
        <taxon>Candidatus Methanogasteraceae</taxon>
        <taxon>Candidatus Methanogaster</taxon>
    </lineage>
</organism>
<sequence length="235" mass="25757">MFLNIPCGTRVCCNPKVLSPAAANKSREVNKMGTISPLLAVRNMKNTIEFYRNSLGFKMGMAFPDADNPQYVDLSKDGMCLMFIPAENIGIGSDAKLGTGVNLYMAVDSDIDEYYDELRGRNVRIAVEIKDEPFGIRDFTVEDIDGYQLTFSQQSGSIKNCLSCGMPMATPEDFGGGSADNLFCAHCTEPDGSLKSYDEVMEGMIGFMMATQKMDRKTAEGAAGEYLSKMPAWSE</sequence>
<dbReference type="Pfam" id="PF00903">
    <property type="entry name" value="Glyoxalase"/>
    <property type="match status" value="1"/>
</dbReference>
<dbReference type="EMBL" id="MT630846">
    <property type="protein sequence ID" value="QNO43589.1"/>
    <property type="molecule type" value="Genomic_DNA"/>
</dbReference>
<dbReference type="Gene3D" id="3.10.180.10">
    <property type="entry name" value="2,3-Dihydroxybiphenyl 1,2-Dioxygenase, domain 1"/>
    <property type="match status" value="1"/>
</dbReference>
<dbReference type="PROSITE" id="PS51819">
    <property type="entry name" value="VOC"/>
    <property type="match status" value="1"/>
</dbReference>
<protein>
    <recommendedName>
        <fullName evidence="1">VOC domain-containing protein</fullName>
    </recommendedName>
</protein>
<dbReference type="Pfam" id="PF12674">
    <property type="entry name" value="Zn_ribbon_2"/>
    <property type="match status" value="1"/>
</dbReference>
<accession>A0A7G9Y6F5</accession>
<dbReference type="InterPro" id="IPR037523">
    <property type="entry name" value="VOC_core"/>
</dbReference>
<reference evidence="2" key="1">
    <citation type="submission" date="2020-06" db="EMBL/GenBank/DDBJ databases">
        <title>Unique genomic features of the anaerobic methanotrophic archaea.</title>
        <authorList>
            <person name="Chadwick G.L."/>
            <person name="Skennerton C.T."/>
            <person name="Laso-Perez R."/>
            <person name="Leu A.O."/>
            <person name="Speth D.R."/>
            <person name="Yu H."/>
            <person name="Morgan-Lang C."/>
            <person name="Hatzenpichler R."/>
            <person name="Goudeau D."/>
            <person name="Malmstrom R."/>
            <person name="Brazelton W.J."/>
            <person name="Woyke T."/>
            <person name="Hallam S.J."/>
            <person name="Tyson G.W."/>
            <person name="Wegener G."/>
            <person name="Boetius A."/>
            <person name="Orphan V."/>
        </authorList>
    </citation>
    <scope>NUCLEOTIDE SEQUENCE</scope>
</reference>
<dbReference type="InterPro" id="IPR025868">
    <property type="entry name" value="Zn_ribbon_dom_put"/>
</dbReference>
<evidence type="ECO:0000259" key="1">
    <source>
        <dbReference type="PROSITE" id="PS51819"/>
    </source>
</evidence>
<gene>
    <name evidence="2" type="ORF">MNENOFAE_00008</name>
</gene>